<dbReference type="Gene3D" id="3.30.420.360">
    <property type="match status" value="1"/>
</dbReference>
<dbReference type="STRING" id="857293.CAAU_1246"/>
<dbReference type="InterPro" id="IPR006070">
    <property type="entry name" value="Sua5-like_dom"/>
</dbReference>
<organism evidence="14 15">
    <name type="scientific">Caloramator australicus RC3</name>
    <dbReference type="NCBI Taxonomy" id="857293"/>
    <lineage>
        <taxon>Bacteria</taxon>
        <taxon>Bacillati</taxon>
        <taxon>Bacillota</taxon>
        <taxon>Clostridia</taxon>
        <taxon>Eubacteriales</taxon>
        <taxon>Clostridiaceae</taxon>
        <taxon>Caloramator</taxon>
    </lineage>
</organism>
<dbReference type="InterPro" id="IPR036046">
    <property type="entry name" value="Acylphosphatase-like_dom_sf"/>
</dbReference>
<dbReference type="PROSITE" id="PS51163">
    <property type="entry name" value="YRDC"/>
    <property type="match status" value="1"/>
</dbReference>
<keyword evidence="15" id="KW-1185">Reference proteome</keyword>
<dbReference type="GO" id="GO:0051604">
    <property type="term" value="P:protein maturation"/>
    <property type="evidence" value="ECO:0007669"/>
    <property type="project" value="TreeGrafter"/>
</dbReference>
<dbReference type="PROSITE" id="PS51160">
    <property type="entry name" value="ACYLPHOSPHATASE_3"/>
    <property type="match status" value="1"/>
</dbReference>
<keyword evidence="4" id="KW-0436">Ligase</keyword>
<feature type="domain" description="YrdC-like" evidence="13">
    <location>
        <begin position="198"/>
        <end position="379"/>
    </location>
</feature>
<dbReference type="GO" id="GO:0016874">
    <property type="term" value="F:ligase activity"/>
    <property type="evidence" value="ECO:0007669"/>
    <property type="project" value="UniProtKB-UniRule"/>
</dbReference>
<dbReference type="InterPro" id="IPR043129">
    <property type="entry name" value="ATPase_NBD"/>
</dbReference>
<evidence type="ECO:0000256" key="8">
    <source>
        <dbReference type="ARBA" id="ARBA00047645"/>
    </source>
</evidence>
<dbReference type="EC" id="6.2.-.-" evidence="10"/>
<dbReference type="Proteomes" id="UP000007652">
    <property type="component" value="Unassembled WGS sequence"/>
</dbReference>
<evidence type="ECO:0000256" key="2">
    <source>
        <dbReference type="ARBA" id="ARBA00005614"/>
    </source>
</evidence>
<dbReference type="Pfam" id="PF07503">
    <property type="entry name" value="zf-HYPF"/>
    <property type="match status" value="2"/>
</dbReference>
<comment type="similarity">
    <text evidence="2">Belongs to the acylphosphatase family.</text>
</comment>
<feature type="active site" evidence="11">
    <location>
        <position position="36"/>
    </location>
</feature>
<dbReference type="Pfam" id="PF17788">
    <property type="entry name" value="HypF_C"/>
    <property type="match status" value="1"/>
</dbReference>
<dbReference type="InterPro" id="IPR055128">
    <property type="entry name" value="HypF_C_2"/>
</dbReference>
<dbReference type="InterPro" id="IPR001792">
    <property type="entry name" value="Acylphosphatase-like_dom"/>
</dbReference>
<comment type="catalytic activity">
    <reaction evidence="9">
        <text>C-terminal L-cysteinyl-[HypE protein] + carbamoyl phosphate + ATP + H2O = C-terminal S-carboxamide-L-cysteinyl-[HypE protein] + AMP + phosphate + diphosphate + H(+)</text>
        <dbReference type="Rhea" id="RHEA:55636"/>
        <dbReference type="Rhea" id="RHEA-COMP:14247"/>
        <dbReference type="Rhea" id="RHEA-COMP:14392"/>
        <dbReference type="ChEBI" id="CHEBI:15377"/>
        <dbReference type="ChEBI" id="CHEBI:15378"/>
        <dbReference type="ChEBI" id="CHEBI:30616"/>
        <dbReference type="ChEBI" id="CHEBI:33019"/>
        <dbReference type="ChEBI" id="CHEBI:43474"/>
        <dbReference type="ChEBI" id="CHEBI:58228"/>
        <dbReference type="ChEBI" id="CHEBI:76913"/>
        <dbReference type="ChEBI" id="CHEBI:139126"/>
        <dbReference type="ChEBI" id="CHEBI:456215"/>
    </reaction>
</comment>
<comment type="caution">
    <text evidence="14">The sequence shown here is derived from an EMBL/GenBank/DDBJ whole genome shotgun (WGS) entry which is preliminary data.</text>
</comment>
<dbReference type="InterPro" id="IPR004421">
    <property type="entry name" value="Carbamoyltransferase_HypF"/>
</dbReference>
<dbReference type="Gene3D" id="3.30.420.40">
    <property type="match status" value="1"/>
</dbReference>
<dbReference type="SUPFAM" id="SSF53067">
    <property type="entry name" value="Actin-like ATPase domain"/>
    <property type="match status" value="1"/>
</dbReference>
<sequence length="747" mass="86185">MIRAVIRVNGIVQGVGFRPFINKLIQNFNLKGWVKNTSLGVELEVEGEEIYIRSFLEEIINNPPKLAYIEDLQYEFFQDLKYYKGFEIIKSQDKEDKFTFISPDVSICDECLSELFDKENRRYLYPFINCTNCGPRFTIIKDVPYDRDKTTMKEFKMCHKCLSEYLDIEDRRYHAQPNCCSDCGPKVYFIDKNMEKFDKGIEKAIEYLKDGKIIAIKGIGGFHVACDAKNKESLVKLRQRKGRDEKPFALMMKDINTVENYCYLGKEEKNILESYKRPIVLLKKRNNLLDHVSENKWLGVMLPYSPLHYILMQELDVLVMTSGNIHDVPIVYKNEDAINELWDIVDGFLIHERDIHVRCDDSIVKVFEGKEYFIRRSRGYVPFPIRYNSRNKILACGAEQKGSFALSKNGFVFLSQHIGELRNIETYKHYIDQIEHYKKLFDIDIDRIACDMHPDYLSTQYAKEISKKQNIPLYMVQHHHAHMASCMADNKLEGEVIGIIWDGTGYGLDGKIWGGEFLVGDYKEFKRVATIRDIALPGGDMAIKDIYRIKYSILMDALGEIPNEFATTDDLQVINMMLNKNFNTVKASSIGRLFDGVASILGIKDRVSYEGQAAVLLESKALENDLFYKYEIYNDEILKIDWRPIIRDIVNDVTLGKNVDIITAAFMNTLVNSAVEIVLRLKDIYKIDRVVISGGVFQNIYLLSKLVQILRNNNFKVYYHNRVSTNDEGIALGQLAVAEKGGGILCV</sequence>
<comment type="catalytic activity">
    <reaction evidence="8 11">
        <text>an acyl phosphate + H2O = a carboxylate + phosphate + H(+)</text>
        <dbReference type="Rhea" id="RHEA:14965"/>
        <dbReference type="ChEBI" id="CHEBI:15377"/>
        <dbReference type="ChEBI" id="CHEBI:15378"/>
        <dbReference type="ChEBI" id="CHEBI:29067"/>
        <dbReference type="ChEBI" id="CHEBI:43474"/>
        <dbReference type="ChEBI" id="CHEBI:59918"/>
        <dbReference type="EC" id="3.6.1.7"/>
    </reaction>
</comment>
<keyword evidence="5" id="KW-0479">Metal-binding</keyword>
<dbReference type="Pfam" id="PF01300">
    <property type="entry name" value="Sua5_yciO_yrdC"/>
    <property type="match status" value="1"/>
</dbReference>
<dbReference type="SUPFAM" id="SSF54975">
    <property type="entry name" value="Acylphosphatase/BLUF domain-like"/>
    <property type="match status" value="1"/>
</dbReference>
<protein>
    <recommendedName>
        <fullName evidence="10">Carbamoyltransferase</fullName>
        <ecNumber evidence="10">6.2.-.-</ecNumber>
    </recommendedName>
</protein>
<dbReference type="InterPro" id="IPR017945">
    <property type="entry name" value="DHBP_synth_RibB-like_a/b_dom"/>
</dbReference>
<dbReference type="InterPro" id="IPR051060">
    <property type="entry name" value="Carbamoyltrans_HypF-like"/>
</dbReference>
<dbReference type="InterPro" id="IPR011125">
    <property type="entry name" value="Znf_HypF"/>
</dbReference>
<dbReference type="PROSITE" id="PS00150">
    <property type="entry name" value="ACYLPHOSPHATASE_1"/>
    <property type="match status" value="1"/>
</dbReference>
<dbReference type="GO" id="GO:0016743">
    <property type="term" value="F:carboxyl- or carbamoyltransferase activity"/>
    <property type="evidence" value="ECO:0007669"/>
    <property type="project" value="UniProtKB-UniRule"/>
</dbReference>
<proteinExistence type="inferred from homology"/>
<evidence type="ECO:0000256" key="4">
    <source>
        <dbReference type="ARBA" id="ARBA00022598"/>
    </source>
</evidence>
<dbReference type="PANTHER" id="PTHR42959">
    <property type="entry name" value="CARBAMOYLTRANSFERASE"/>
    <property type="match status" value="1"/>
</dbReference>
<keyword evidence="11" id="KW-0378">Hydrolase</keyword>
<dbReference type="FunFam" id="3.30.420.40:FF:000124">
    <property type="entry name" value="Carbamoyltransferase HypF"/>
    <property type="match status" value="1"/>
</dbReference>
<dbReference type="InterPro" id="IPR041440">
    <property type="entry name" value="HypF_C"/>
</dbReference>
<dbReference type="eggNOG" id="COG0068">
    <property type="taxonomic scope" value="Bacteria"/>
</dbReference>
<dbReference type="GO" id="GO:0003998">
    <property type="term" value="F:acylphosphatase activity"/>
    <property type="evidence" value="ECO:0007669"/>
    <property type="project" value="UniProtKB-EC"/>
</dbReference>
<evidence type="ECO:0000313" key="14">
    <source>
        <dbReference type="EMBL" id="CCJ33330.1"/>
    </source>
</evidence>
<dbReference type="Gene3D" id="3.30.110.120">
    <property type="match status" value="1"/>
</dbReference>
<dbReference type="Gene3D" id="3.90.870.50">
    <property type="match status" value="1"/>
</dbReference>
<dbReference type="InterPro" id="IPR017968">
    <property type="entry name" value="Acylphosphatase_CS"/>
</dbReference>
<dbReference type="OrthoDB" id="9808093at2"/>
<dbReference type="PANTHER" id="PTHR42959:SF1">
    <property type="entry name" value="CARBAMOYLTRANSFERASE HYPF"/>
    <property type="match status" value="1"/>
</dbReference>
<dbReference type="UniPathway" id="UPA00335"/>
<accession>I7LGJ8</accession>
<dbReference type="SUPFAM" id="SSF55821">
    <property type="entry name" value="YrdC/RibB"/>
    <property type="match status" value="1"/>
</dbReference>
<evidence type="ECO:0000259" key="12">
    <source>
        <dbReference type="PROSITE" id="PS51160"/>
    </source>
</evidence>
<keyword evidence="7" id="KW-0862">Zinc</keyword>
<comment type="similarity">
    <text evidence="3 10">Belongs to the carbamoyltransferase HypF family.</text>
</comment>
<dbReference type="RefSeq" id="WP_008908600.1">
    <property type="nucleotide sequence ID" value="NZ_CAKP01000067.1"/>
</dbReference>
<dbReference type="Pfam" id="PF22521">
    <property type="entry name" value="HypF_C_2"/>
    <property type="match status" value="1"/>
</dbReference>
<dbReference type="PIRSF" id="PIRSF006256">
    <property type="entry name" value="CMPcnvr_hdrg_mat"/>
    <property type="match status" value="1"/>
</dbReference>
<dbReference type="AlphaFoldDB" id="I7LGJ8"/>
<dbReference type="NCBIfam" id="TIGR00143">
    <property type="entry name" value="hypF"/>
    <property type="match status" value="1"/>
</dbReference>
<evidence type="ECO:0000256" key="7">
    <source>
        <dbReference type="ARBA" id="ARBA00022833"/>
    </source>
</evidence>
<gene>
    <name evidence="14" type="ORF">CAAU_1246</name>
</gene>
<evidence type="ECO:0000256" key="1">
    <source>
        <dbReference type="ARBA" id="ARBA00004711"/>
    </source>
</evidence>
<keyword evidence="6" id="KW-0863">Zinc-finger</keyword>
<dbReference type="GO" id="GO:0008270">
    <property type="term" value="F:zinc ion binding"/>
    <property type="evidence" value="ECO:0007669"/>
    <property type="project" value="UniProtKB-KW"/>
</dbReference>
<evidence type="ECO:0000256" key="3">
    <source>
        <dbReference type="ARBA" id="ARBA00008097"/>
    </source>
</evidence>
<evidence type="ECO:0000313" key="15">
    <source>
        <dbReference type="Proteomes" id="UP000007652"/>
    </source>
</evidence>
<evidence type="ECO:0000256" key="6">
    <source>
        <dbReference type="ARBA" id="ARBA00022771"/>
    </source>
</evidence>
<evidence type="ECO:0000256" key="5">
    <source>
        <dbReference type="ARBA" id="ARBA00022723"/>
    </source>
</evidence>
<dbReference type="Pfam" id="PF00708">
    <property type="entry name" value="Acylphosphatase"/>
    <property type="match status" value="1"/>
</dbReference>
<feature type="domain" description="Acylphosphatase-like" evidence="12">
    <location>
        <begin position="3"/>
        <end position="90"/>
    </location>
</feature>
<evidence type="ECO:0000256" key="11">
    <source>
        <dbReference type="PROSITE-ProRule" id="PRU00520"/>
    </source>
</evidence>
<dbReference type="EMBL" id="CAKP01000067">
    <property type="protein sequence ID" value="CCJ33330.1"/>
    <property type="molecule type" value="Genomic_DNA"/>
</dbReference>
<evidence type="ECO:0000256" key="9">
    <source>
        <dbReference type="ARBA" id="ARBA00048220"/>
    </source>
</evidence>
<comment type="pathway">
    <text evidence="1">Protein modification; [NiFe] hydrogenase maturation.</text>
</comment>
<dbReference type="GO" id="GO:0003725">
    <property type="term" value="F:double-stranded RNA binding"/>
    <property type="evidence" value="ECO:0007669"/>
    <property type="project" value="InterPro"/>
</dbReference>
<evidence type="ECO:0000256" key="10">
    <source>
        <dbReference type="PIRNR" id="PIRNR006256"/>
    </source>
</evidence>
<evidence type="ECO:0000259" key="13">
    <source>
        <dbReference type="PROSITE" id="PS51163"/>
    </source>
</evidence>
<reference evidence="14 15" key="1">
    <citation type="journal article" date="2011" name="J. Bacteriol.">
        <title>Draft genome sequence of Caloramator australicus strain RC3T, a thermoanaerobe from the Great Artesian Basin of Australia.</title>
        <authorList>
            <person name="Ogg C.D."/>
            <person name="Patel B.K.C."/>
        </authorList>
    </citation>
    <scope>NUCLEOTIDE SEQUENCE [LARGE SCALE GENOMIC DNA]</scope>
    <source>
        <strain evidence="14 15">RC3</strain>
    </source>
</reference>
<feature type="active site" evidence="11">
    <location>
        <position position="18"/>
    </location>
</feature>
<name>I7LGJ8_9CLOT</name>